<organism evidence="1 2">
    <name type="scientific">Thomasclavelia ramosa</name>
    <dbReference type="NCBI Taxonomy" id="1547"/>
    <lineage>
        <taxon>Bacteria</taxon>
        <taxon>Bacillati</taxon>
        <taxon>Bacillota</taxon>
        <taxon>Erysipelotrichia</taxon>
        <taxon>Erysipelotrichales</taxon>
        <taxon>Coprobacillaceae</taxon>
        <taxon>Thomasclavelia</taxon>
    </lineage>
</organism>
<protein>
    <submittedName>
        <fullName evidence="1">Uncharacterized protein</fullName>
    </submittedName>
</protein>
<sequence length="104" mass="12081">MLTIYRETGLSDKTRGFNIIIDGKKVGKIKEGETFCLQFNDQNNHTLQLKIDWCSSIVQEFNGNEDVCFYCKTCIQTKIQIFLSLFYIFFKAASYIELSKKVKS</sequence>
<comment type="caution">
    <text evidence="1">The sequence shown here is derived from an EMBL/GenBank/DDBJ whole genome shotgun (WGS) entry which is preliminary data.</text>
</comment>
<accession>A0A3E3EB62</accession>
<reference evidence="1 2" key="1">
    <citation type="submission" date="2018-08" db="EMBL/GenBank/DDBJ databases">
        <title>A genome reference for cultivated species of the human gut microbiota.</title>
        <authorList>
            <person name="Zou Y."/>
            <person name="Xue W."/>
            <person name="Luo G."/>
        </authorList>
    </citation>
    <scope>NUCLEOTIDE SEQUENCE [LARGE SCALE GENOMIC DNA]</scope>
    <source>
        <strain evidence="1 2">OM06-4</strain>
    </source>
</reference>
<dbReference type="GeneID" id="78228987"/>
<evidence type="ECO:0000313" key="2">
    <source>
        <dbReference type="Proteomes" id="UP000261032"/>
    </source>
</evidence>
<dbReference type="RefSeq" id="WP_008787717.1">
    <property type="nucleotide sequence ID" value="NZ_QUSL01000020.1"/>
</dbReference>
<evidence type="ECO:0000313" key="1">
    <source>
        <dbReference type="EMBL" id="RGD83777.1"/>
    </source>
</evidence>
<dbReference type="AlphaFoldDB" id="A0A3E3EB62"/>
<proteinExistence type="predicted"/>
<dbReference type="EMBL" id="QUSL01000020">
    <property type="protein sequence ID" value="RGD83777.1"/>
    <property type="molecule type" value="Genomic_DNA"/>
</dbReference>
<dbReference type="Proteomes" id="UP000261032">
    <property type="component" value="Unassembled WGS sequence"/>
</dbReference>
<name>A0A3E3EB62_9FIRM</name>
<gene>
    <name evidence="1" type="ORF">DXB93_12150</name>
</gene>